<keyword evidence="2" id="KW-0645">Protease</keyword>
<feature type="domain" description="CAAX prenyl protease 2/Lysostaphin resistance protein A-like" evidence="1">
    <location>
        <begin position="101"/>
        <end position="199"/>
    </location>
</feature>
<organism evidence="2 3">
    <name type="scientific">Staphylococcus piscifermentans</name>
    <dbReference type="NCBI Taxonomy" id="70258"/>
    <lineage>
        <taxon>Bacteria</taxon>
        <taxon>Bacillati</taxon>
        <taxon>Bacillota</taxon>
        <taxon>Bacilli</taxon>
        <taxon>Bacillales</taxon>
        <taxon>Staphylococcaceae</taxon>
        <taxon>Staphylococcus</taxon>
    </lineage>
</organism>
<comment type="caution">
    <text evidence="2">The sequence shown here is derived from an EMBL/GenBank/DDBJ whole genome shotgun (WGS) entry which is preliminary data.</text>
</comment>
<dbReference type="PANTHER" id="PTHR39430:SF1">
    <property type="entry name" value="PROTEASE"/>
    <property type="match status" value="1"/>
</dbReference>
<proteinExistence type="predicted"/>
<evidence type="ECO:0000259" key="1">
    <source>
        <dbReference type="Pfam" id="PF02517"/>
    </source>
</evidence>
<sequence length="241" mass="27435">MARREKNAVIAAIIYIGIMAVGMITQHFIFHYNYTDPNMAKVLIYFEIIMAIFTFIVYTRMKVTILSQKVRFTKWLIPFIIIILTTVIMLVTTGDFSSRTSLIFTIFIMTIFVGFSEELMFRGILLNVLLEKRTAKFAILFSSALFALLHSVNVLGGASLIATIIQLFATFLFGLVFSCLAVLMKNIIPLMIYHCLWDFSLLPQSITHANIGWISSIAILVELIVVIPLFIYTVKKFKHAK</sequence>
<keyword evidence="2" id="KW-0378">Hydrolase</keyword>
<dbReference type="EMBL" id="BKAR01000011">
    <property type="protein sequence ID" value="GEP84520.1"/>
    <property type="molecule type" value="Genomic_DNA"/>
</dbReference>
<dbReference type="Pfam" id="PF02517">
    <property type="entry name" value="Rce1-like"/>
    <property type="match status" value="1"/>
</dbReference>
<dbReference type="GO" id="GO:0006508">
    <property type="term" value="P:proteolysis"/>
    <property type="evidence" value="ECO:0007669"/>
    <property type="project" value="UniProtKB-KW"/>
</dbReference>
<name>A0A239TIW2_9STAP</name>
<dbReference type="AlphaFoldDB" id="A0A239TIW2"/>
<protein>
    <submittedName>
        <fullName evidence="2">CAAX amino protease</fullName>
    </submittedName>
</protein>
<dbReference type="GO" id="GO:0080120">
    <property type="term" value="P:CAAX-box protein maturation"/>
    <property type="evidence" value="ECO:0007669"/>
    <property type="project" value="UniProtKB-ARBA"/>
</dbReference>
<accession>A0A239TIW2</accession>
<keyword evidence="3" id="KW-1185">Reference proteome</keyword>
<dbReference type="RefSeq" id="WP_095103179.1">
    <property type="nucleotide sequence ID" value="NZ_BKAR01000011.1"/>
</dbReference>
<dbReference type="Proteomes" id="UP000321736">
    <property type="component" value="Unassembled WGS sequence"/>
</dbReference>
<evidence type="ECO:0000313" key="2">
    <source>
        <dbReference type="EMBL" id="GEP84520.1"/>
    </source>
</evidence>
<dbReference type="InterPro" id="IPR003675">
    <property type="entry name" value="Rce1/LyrA-like_dom"/>
</dbReference>
<dbReference type="GO" id="GO:0004175">
    <property type="term" value="F:endopeptidase activity"/>
    <property type="evidence" value="ECO:0007669"/>
    <property type="project" value="UniProtKB-ARBA"/>
</dbReference>
<dbReference type="OrthoDB" id="1437285at2"/>
<reference evidence="2 3" key="1">
    <citation type="submission" date="2019-07" db="EMBL/GenBank/DDBJ databases">
        <title>Whole genome shotgun sequence of Staphylococcus piscifermentans NBRC 109625.</title>
        <authorList>
            <person name="Hosoyama A."/>
            <person name="Uohara A."/>
            <person name="Ohji S."/>
            <person name="Ichikawa N."/>
        </authorList>
    </citation>
    <scope>NUCLEOTIDE SEQUENCE [LARGE SCALE GENOMIC DNA]</scope>
    <source>
        <strain evidence="2 3">NBRC 109625</strain>
    </source>
</reference>
<gene>
    <name evidence="2" type="ORF">SPI02_11050</name>
</gene>
<evidence type="ECO:0000313" key="3">
    <source>
        <dbReference type="Proteomes" id="UP000321736"/>
    </source>
</evidence>
<dbReference type="PANTHER" id="PTHR39430">
    <property type="entry name" value="MEMBRANE-ASSOCIATED PROTEASE-RELATED"/>
    <property type="match status" value="1"/>
</dbReference>